<dbReference type="SUPFAM" id="SSF101473">
    <property type="entry name" value="DhaL-like"/>
    <property type="match status" value="1"/>
</dbReference>
<dbReference type="Pfam" id="PF02733">
    <property type="entry name" value="Dak1"/>
    <property type="match status" value="1"/>
</dbReference>
<dbReference type="InterPro" id="IPR050861">
    <property type="entry name" value="Dihydroxyacetone_Kinase"/>
</dbReference>
<dbReference type="NCBIfam" id="NF011049">
    <property type="entry name" value="PRK14479.1"/>
    <property type="match status" value="1"/>
</dbReference>
<dbReference type="EC" id="2.7.1.121" evidence="7"/>
<dbReference type="SUPFAM" id="SSF82549">
    <property type="entry name" value="DAK1/DegV-like"/>
    <property type="match status" value="1"/>
</dbReference>
<dbReference type="FunFam" id="3.30.1180.20:FF:000001">
    <property type="entry name" value="Dihydroxyacetone kinase 1"/>
    <property type="match status" value="1"/>
</dbReference>
<dbReference type="PROSITE" id="PS51481">
    <property type="entry name" value="DHAK"/>
    <property type="match status" value="1"/>
</dbReference>
<dbReference type="GO" id="GO:0047324">
    <property type="term" value="F:phosphoenolpyruvate-glycerone phosphotransferase activity"/>
    <property type="evidence" value="ECO:0007669"/>
    <property type="project" value="UniProtKB-EC"/>
</dbReference>
<dbReference type="GO" id="GO:0005829">
    <property type="term" value="C:cytosol"/>
    <property type="evidence" value="ECO:0007669"/>
    <property type="project" value="TreeGrafter"/>
</dbReference>
<evidence type="ECO:0000256" key="1">
    <source>
        <dbReference type="ARBA" id="ARBA00022679"/>
    </source>
</evidence>
<dbReference type="Gene3D" id="3.40.50.10440">
    <property type="entry name" value="Dihydroxyacetone kinase, domain 1"/>
    <property type="match status" value="1"/>
</dbReference>
<accession>A0A7Y8G647</accession>
<keyword evidence="2" id="KW-0547">Nucleotide-binding</keyword>
<dbReference type="RefSeq" id="WP_016974314.1">
    <property type="nucleotide sequence ID" value="NZ_JACASD010000089.1"/>
</dbReference>
<dbReference type="PANTHER" id="PTHR28629">
    <property type="entry name" value="TRIOKINASE/FMN CYCLASE"/>
    <property type="match status" value="1"/>
</dbReference>
<dbReference type="InterPro" id="IPR012737">
    <property type="entry name" value="DhaK_L_YcgS"/>
</dbReference>
<evidence type="ECO:0000259" key="6">
    <source>
        <dbReference type="PROSITE" id="PS51481"/>
    </source>
</evidence>
<dbReference type="Gene3D" id="1.25.40.340">
    <property type="match status" value="1"/>
</dbReference>
<dbReference type="FunFam" id="3.40.50.10440:FF:000001">
    <property type="entry name" value="Dihydroxyacetone kinase, DhaK subunit"/>
    <property type="match status" value="1"/>
</dbReference>
<protein>
    <submittedName>
        <fullName evidence="7">Dihydroxyacetone kinase subunit DhaK</fullName>
        <ecNumber evidence="7">2.7.1.121</ecNumber>
    </submittedName>
</protein>
<sequence length="573" mass="59299">MKKLINDPNSVVEDMLEGAVLANQNLMLLEGENIVVRRDCQALAAANKVSIVSGGGAGHEPAHAGYVGHGMLTAAVAGPVFTSPSVDAVLSAIMAVAGPAGVLLIIKNYTGDRLNFGLAAEIARTAGVQVEMVVVGDDVALDNDGGLVGRRGIAGTVFIHKVAGAAAEAGLSLSQVKSEVEKAAAGLFSMGLGLSACTVPAAGKPGFKIEDDEVEYGLGIHGESGVRRGPIQRADEMVKTLLDRIIGQGRLQADERVVLMVNNLGATPAQELDIVARRALLGCIEHGIKVEGVMVGTFLTALEMAGCSISLMRVNDPLMLRLQAPTEATAWHGMTEPARTISRQPCRGPVAESASIGGTWSSDNARQFKTILQSVTLALRQQEEVLTELDSVVGDGDIGISLARGARAIDDSLGTLDLERPAFALQQISAILRRALGGTSGPLYAVFVLRAGVALSGAGNLNAVSSWANALQAGCDGIVNLGNASLGDRTMLDALLPTALALHACADELEAVDVAKKADAAASKGAEETRNMMPLKGRSSYIGQRALGHVDPGAYAVTVWTKAIVSALESFGR</sequence>
<dbReference type="FunFam" id="1.25.40.340:FF:000002">
    <property type="entry name" value="Dihydroxyacetone kinase, L subunit"/>
    <property type="match status" value="1"/>
</dbReference>
<dbReference type="EMBL" id="JACASD010000089">
    <property type="protein sequence ID" value="NWE91966.1"/>
    <property type="molecule type" value="Genomic_DNA"/>
</dbReference>
<feature type="domain" description="DhaK" evidence="6">
    <location>
        <begin position="7"/>
        <end position="331"/>
    </location>
</feature>
<evidence type="ECO:0000259" key="5">
    <source>
        <dbReference type="PROSITE" id="PS51480"/>
    </source>
</evidence>
<dbReference type="Pfam" id="PF02734">
    <property type="entry name" value="Dak2"/>
    <property type="match status" value="1"/>
</dbReference>
<dbReference type="InterPro" id="IPR036117">
    <property type="entry name" value="DhaL_dom_sf"/>
</dbReference>
<dbReference type="PANTHER" id="PTHR28629:SF4">
    <property type="entry name" value="TRIOKINASE_FMN CYCLASE"/>
    <property type="match status" value="1"/>
</dbReference>
<dbReference type="GO" id="GO:0005524">
    <property type="term" value="F:ATP binding"/>
    <property type="evidence" value="ECO:0007669"/>
    <property type="project" value="UniProtKB-KW"/>
</dbReference>
<dbReference type="Proteomes" id="UP000585226">
    <property type="component" value="Unassembled WGS sequence"/>
</dbReference>
<evidence type="ECO:0000256" key="3">
    <source>
        <dbReference type="ARBA" id="ARBA00022777"/>
    </source>
</evidence>
<evidence type="ECO:0000256" key="4">
    <source>
        <dbReference type="ARBA" id="ARBA00022840"/>
    </source>
</evidence>
<reference evidence="7 8" key="1">
    <citation type="submission" date="2020-04" db="EMBL/GenBank/DDBJ databases">
        <title>Molecular characterization of pseudomonads from Agaricus bisporus reveal novel blotch 2 pathogens in Western Europe.</title>
        <authorList>
            <person name="Taparia T."/>
            <person name="Krijger M."/>
            <person name="Haynes E."/>
            <person name="Elpinstone J.G."/>
            <person name="Noble R."/>
            <person name="Van Der Wolf J."/>
        </authorList>
    </citation>
    <scope>NUCLEOTIDE SEQUENCE [LARGE SCALE GENOMIC DNA]</scope>
    <source>
        <strain evidence="7 8">P8021</strain>
    </source>
</reference>
<keyword evidence="1 7" id="KW-0808">Transferase</keyword>
<dbReference type="GO" id="GO:0019563">
    <property type="term" value="P:glycerol catabolic process"/>
    <property type="evidence" value="ECO:0007669"/>
    <property type="project" value="TreeGrafter"/>
</dbReference>
<evidence type="ECO:0000313" key="8">
    <source>
        <dbReference type="Proteomes" id="UP000585226"/>
    </source>
</evidence>
<evidence type="ECO:0000256" key="2">
    <source>
        <dbReference type="ARBA" id="ARBA00022741"/>
    </source>
</evidence>
<dbReference type="SMART" id="SM01120">
    <property type="entry name" value="Dak2"/>
    <property type="match status" value="1"/>
</dbReference>
<dbReference type="PROSITE" id="PS51480">
    <property type="entry name" value="DHAL"/>
    <property type="match status" value="1"/>
</dbReference>
<keyword evidence="4" id="KW-0067">ATP-binding</keyword>
<dbReference type="Gene3D" id="3.30.1180.20">
    <property type="entry name" value="Dihydroxyacetone kinase, domain 2"/>
    <property type="match status" value="1"/>
</dbReference>
<feature type="domain" description="DhaL" evidence="5">
    <location>
        <begin position="366"/>
        <end position="566"/>
    </location>
</feature>
<dbReference type="AlphaFoldDB" id="A0A7Y8G647"/>
<proteinExistence type="predicted"/>
<dbReference type="GO" id="GO:0004371">
    <property type="term" value="F:glycerone kinase activity"/>
    <property type="evidence" value="ECO:0007669"/>
    <property type="project" value="InterPro"/>
</dbReference>
<gene>
    <name evidence="7" type="primary">dhaK</name>
    <name evidence="7" type="ORF">HX893_27965</name>
</gene>
<keyword evidence="3 7" id="KW-0418">Kinase</keyword>
<name>A0A7Y8G647_9PSED</name>
<comment type="caution">
    <text evidence="7">The sequence shown here is derived from an EMBL/GenBank/DDBJ whole genome shotgun (WGS) entry which is preliminary data.</text>
</comment>
<dbReference type="InterPro" id="IPR004006">
    <property type="entry name" value="DhaK_dom"/>
</dbReference>
<dbReference type="InterPro" id="IPR004007">
    <property type="entry name" value="DhaL_dom"/>
</dbReference>
<evidence type="ECO:0000313" key="7">
    <source>
        <dbReference type="EMBL" id="NWE91966.1"/>
    </source>
</evidence>
<organism evidence="7 8">
    <name type="scientific">Pseudomonas reactans</name>
    <dbReference type="NCBI Taxonomy" id="117680"/>
    <lineage>
        <taxon>Bacteria</taxon>
        <taxon>Pseudomonadati</taxon>
        <taxon>Pseudomonadota</taxon>
        <taxon>Gammaproteobacteria</taxon>
        <taxon>Pseudomonadales</taxon>
        <taxon>Pseudomonadaceae</taxon>
        <taxon>Pseudomonas</taxon>
    </lineage>
</organism>
<dbReference type="NCBIfam" id="TIGR02365">
    <property type="entry name" value="dha_L_ycgS"/>
    <property type="match status" value="1"/>
</dbReference>